<organism evidence="2 3">
    <name type="scientific">Pelotalea chapellei</name>
    <dbReference type="NCBI Taxonomy" id="44671"/>
    <lineage>
        <taxon>Bacteria</taxon>
        <taxon>Pseudomonadati</taxon>
        <taxon>Thermodesulfobacteriota</taxon>
        <taxon>Desulfuromonadia</taxon>
        <taxon>Geobacterales</taxon>
        <taxon>Geobacteraceae</taxon>
        <taxon>Pelotalea</taxon>
    </lineage>
</organism>
<feature type="signal peptide" evidence="1">
    <location>
        <begin position="1"/>
        <end position="16"/>
    </location>
</feature>
<comment type="caution">
    <text evidence="2">The sequence shown here is derived from an EMBL/GenBank/DDBJ whole genome shotgun (WGS) entry which is preliminary data.</text>
</comment>
<dbReference type="EMBL" id="JAHDYS010000005">
    <property type="protein sequence ID" value="MBT1071537.1"/>
    <property type="molecule type" value="Genomic_DNA"/>
</dbReference>
<keyword evidence="1" id="KW-0732">Signal</keyword>
<gene>
    <name evidence="2" type="ORF">KJB30_07070</name>
</gene>
<evidence type="ECO:0000313" key="2">
    <source>
        <dbReference type="EMBL" id="MBT1071537.1"/>
    </source>
</evidence>
<dbReference type="Proteomes" id="UP000784128">
    <property type="component" value="Unassembled WGS sequence"/>
</dbReference>
<dbReference type="PROSITE" id="PS51257">
    <property type="entry name" value="PROKAR_LIPOPROTEIN"/>
    <property type="match status" value="1"/>
</dbReference>
<dbReference type="RefSeq" id="WP_214297346.1">
    <property type="nucleotide sequence ID" value="NZ_JAHDYS010000005.1"/>
</dbReference>
<accession>A0ABS5U790</accession>
<keyword evidence="3" id="KW-1185">Reference proteome</keyword>
<evidence type="ECO:0008006" key="4">
    <source>
        <dbReference type="Google" id="ProtNLM"/>
    </source>
</evidence>
<evidence type="ECO:0000256" key="1">
    <source>
        <dbReference type="SAM" id="SignalP"/>
    </source>
</evidence>
<evidence type="ECO:0000313" key="3">
    <source>
        <dbReference type="Proteomes" id="UP000784128"/>
    </source>
</evidence>
<proteinExistence type="predicted"/>
<feature type="chain" id="PRO_5047487784" description="Lipoprotein" evidence="1">
    <location>
        <begin position="17"/>
        <end position="212"/>
    </location>
</feature>
<name>A0ABS5U790_9BACT</name>
<sequence length="212" mass="24202">MRKSLLIILLPFLVAACSSIKIVPQQVEGGTINGADNSQTIVRNDLEIKARLADSGINAYNLEQTVSSFNVSIKNNSSNEVLFSDSSFVLTDERGLQYEQLTPERLKDILKKDSYYLMPYPYVGFYYLEDFQKTSFYNRFNSSLPYYYELYPQDLLSKSLPATSVIPGMSVEGLLFFKIDLANHQQVKLHVYRKNSSRSLPADFIFPFTVLK</sequence>
<protein>
    <recommendedName>
        <fullName evidence="4">Lipoprotein</fullName>
    </recommendedName>
</protein>
<reference evidence="2 3" key="1">
    <citation type="submission" date="2021-05" db="EMBL/GenBank/DDBJ databases">
        <title>The draft genome of Geobacter chapellei DSM 13688.</title>
        <authorList>
            <person name="Xu Z."/>
            <person name="Masuda Y."/>
            <person name="Itoh H."/>
            <person name="Senoo K."/>
        </authorList>
    </citation>
    <scope>NUCLEOTIDE SEQUENCE [LARGE SCALE GENOMIC DNA]</scope>
    <source>
        <strain evidence="2 3">DSM 13688</strain>
    </source>
</reference>